<gene>
    <name evidence="2" type="ORF">E2C01_036696</name>
</gene>
<protein>
    <submittedName>
        <fullName evidence="2">Uncharacterized protein</fullName>
    </submittedName>
</protein>
<dbReference type="AlphaFoldDB" id="A0A5B7FCS7"/>
<name>A0A5B7FCS7_PORTR</name>
<comment type="caution">
    <text evidence="2">The sequence shown here is derived from an EMBL/GenBank/DDBJ whole genome shotgun (WGS) entry which is preliminary data.</text>
</comment>
<evidence type="ECO:0000256" key="1">
    <source>
        <dbReference type="SAM" id="MobiDB-lite"/>
    </source>
</evidence>
<feature type="compositionally biased region" description="Basic and acidic residues" evidence="1">
    <location>
        <begin position="95"/>
        <end position="106"/>
    </location>
</feature>
<reference evidence="2 3" key="1">
    <citation type="submission" date="2019-05" db="EMBL/GenBank/DDBJ databases">
        <title>Another draft genome of Portunus trituberculatus and its Hox gene families provides insights of decapod evolution.</title>
        <authorList>
            <person name="Jeong J.-H."/>
            <person name="Song I."/>
            <person name="Kim S."/>
            <person name="Choi T."/>
            <person name="Kim D."/>
            <person name="Ryu S."/>
            <person name="Kim W."/>
        </authorList>
    </citation>
    <scope>NUCLEOTIDE SEQUENCE [LARGE SCALE GENOMIC DNA]</scope>
    <source>
        <tissue evidence="2">Muscle</tissue>
    </source>
</reference>
<dbReference type="EMBL" id="VSRR010005669">
    <property type="protein sequence ID" value="MPC43059.1"/>
    <property type="molecule type" value="Genomic_DNA"/>
</dbReference>
<feature type="region of interest" description="Disordered" evidence="1">
    <location>
        <begin position="47"/>
        <end position="106"/>
    </location>
</feature>
<evidence type="ECO:0000313" key="3">
    <source>
        <dbReference type="Proteomes" id="UP000324222"/>
    </source>
</evidence>
<keyword evidence="3" id="KW-1185">Reference proteome</keyword>
<proteinExistence type="predicted"/>
<accession>A0A5B7FCS7</accession>
<feature type="compositionally biased region" description="Basic and acidic residues" evidence="1">
    <location>
        <begin position="47"/>
        <end position="69"/>
    </location>
</feature>
<evidence type="ECO:0000313" key="2">
    <source>
        <dbReference type="EMBL" id="MPC43059.1"/>
    </source>
</evidence>
<dbReference type="Proteomes" id="UP000324222">
    <property type="component" value="Unassembled WGS sequence"/>
</dbReference>
<organism evidence="2 3">
    <name type="scientific">Portunus trituberculatus</name>
    <name type="common">Swimming crab</name>
    <name type="synonym">Neptunus trituberculatus</name>
    <dbReference type="NCBI Taxonomy" id="210409"/>
    <lineage>
        <taxon>Eukaryota</taxon>
        <taxon>Metazoa</taxon>
        <taxon>Ecdysozoa</taxon>
        <taxon>Arthropoda</taxon>
        <taxon>Crustacea</taxon>
        <taxon>Multicrustacea</taxon>
        <taxon>Malacostraca</taxon>
        <taxon>Eumalacostraca</taxon>
        <taxon>Eucarida</taxon>
        <taxon>Decapoda</taxon>
        <taxon>Pleocyemata</taxon>
        <taxon>Brachyura</taxon>
        <taxon>Eubrachyura</taxon>
        <taxon>Portunoidea</taxon>
        <taxon>Portunidae</taxon>
        <taxon>Portuninae</taxon>
        <taxon>Portunus</taxon>
    </lineage>
</organism>
<sequence>MDRTTTPISTSNTTFKQTPRVMSLGKIGRQIGRAGHGRQIGRWVHKTEGKGVHAKLDNAGEQDGVREGGNEGNNGNKAEQSMSEERLGSNDGDNEDKIKHYTERAK</sequence>